<reference evidence="8 9" key="1">
    <citation type="journal article" date="2018" name="J. Microbiol.">
        <title>Baekduia soli gen. nov., sp. nov., a novel bacterium isolated from the soil of Baekdu Mountain and proposal of a novel family name, Baekduiaceae fam. nov.</title>
        <authorList>
            <person name="An D.S."/>
            <person name="Siddiqi M.Z."/>
            <person name="Kim K.H."/>
            <person name="Yu H.S."/>
            <person name="Im W.T."/>
        </authorList>
    </citation>
    <scope>NUCLEOTIDE SEQUENCE [LARGE SCALE GENOMIC DNA]</scope>
    <source>
        <strain evidence="8 9">BR7-21</strain>
    </source>
</reference>
<dbReference type="EMBL" id="CP042430">
    <property type="protein sequence ID" value="QEC47456.1"/>
    <property type="molecule type" value="Genomic_DNA"/>
</dbReference>
<evidence type="ECO:0000256" key="2">
    <source>
        <dbReference type="ARBA" id="ARBA00005336"/>
    </source>
</evidence>
<comment type="similarity">
    <text evidence="2">Belongs to the glycosyl hydrolase 3 family.</text>
</comment>
<proteinExistence type="inferred from homology"/>
<dbReference type="InterPro" id="IPR001764">
    <property type="entry name" value="Glyco_hydro_3_N"/>
</dbReference>
<name>A0A5B8U352_9ACTN</name>
<gene>
    <name evidence="8" type="ORF">FSW04_07595</name>
</gene>
<sequence>MRRWILLGLTGCLGAAIVIAVAFTLSGGGDAHGPQPVAPSPRAVVTARPSTAAPVTVTAPAAPAPATTTTTRARAPAPAAPGRPLSAAEAEQAARLFLIGFAGDTPTAAVRARITAHDWGGVVLQHGNGGTPQQVAALIGQLRRWAVRAGHTAPLVAAVQPGGAVDAVPVGTPAAAAQSGVAAARRIAAATGRVLHALGVGLVLGPVADIATAGGPWEGRAFSDDPTVVTPMVSSSLAGFKAAGIAAAPGHFPGEGAASGDPADGQATVGESEGDLQRRDLQPFLQLALHAPALQLSSATYVAFDGVTPATLLPGVVDLLRGPLRFGGVVVSGDLAAASLATGDSVAATAVEALKAGCDLLWIPGDAADQDAAWRAVTQALRTGQIPPARLRDALARVAALRARYGAA</sequence>
<comment type="catalytic activity">
    <reaction evidence="1">
        <text>Hydrolysis of terminal non-reducing N-acetyl-D-hexosamine residues in N-acetyl-beta-D-hexosaminides.</text>
        <dbReference type="EC" id="3.2.1.52"/>
    </reaction>
</comment>
<dbReference type="RefSeq" id="WP_146917930.1">
    <property type="nucleotide sequence ID" value="NZ_CP042430.1"/>
</dbReference>
<accession>A0A5B8U352</accession>
<evidence type="ECO:0000256" key="6">
    <source>
        <dbReference type="SAM" id="MobiDB-lite"/>
    </source>
</evidence>
<dbReference type="Proteomes" id="UP000321805">
    <property type="component" value="Chromosome"/>
</dbReference>
<evidence type="ECO:0000256" key="1">
    <source>
        <dbReference type="ARBA" id="ARBA00001231"/>
    </source>
</evidence>
<evidence type="ECO:0000313" key="8">
    <source>
        <dbReference type="EMBL" id="QEC47456.1"/>
    </source>
</evidence>
<dbReference type="AlphaFoldDB" id="A0A5B8U352"/>
<keyword evidence="5" id="KW-0326">Glycosidase</keyword>
<dbReference type="EC" id="3.2.1.52" evidence="3"/>
<evidence type="ECO:0000259" key="7">
    <source>
        <dbReference type="Pfam" id="PF00933"/>
    </source>
</evidence>
<feature type="compositionally biased region" description="Low complexity" evidence="6">
    <location>
        <begin position="48"/>
        <end position="77"/>
    </location>
</feature>
<feature type="region of interest" description="Disordered" evidence="6">
    <location>
        <begin position="48"/>
        <end position="86"/>
    </location>
</feature>
<dbReference type="SUPFAM" id="SSF51445">
    <property type="entry name" value="(Trans)glycosidases"/>
    <property type="match status" value="1"/>
</dbReference>
<protein>
    <recommendedName>
        <fullName evidence="3">beta-N-acetylhexosaminidase</fullName>
        <ecNumber evidence="3">3.2.1.52</ecNumber>
    </recommendedName>
</protein>
<organism evidence="8 9">
    <name type="scientific">Baekduia soli</name>
    <dbReference type="NCBI Taxonomy" id="496014"/>
    <lineage>
        <taxon>Bacteria</taxon>
        <taxon>Bacillati</taxon>
        <taxon>Actinomycetota</taxon>
        <taxon>Thermoleophilia</taxon>
        <taxon>Solirubrobacterales</taxon>
        <taxon>Baekduiaceae</taxon>
        <taxon>Baekduia</taxon>
    </lineage>
</organism>
<dbReference type="GO" id="GO:0005975">
    <property type="term" value="P:carbohydrate metabolic process"/>
    <property type="evidence" value="ECO:0007669"/>
    <property type="project" value="InterPro"/>
</dbReference>
<dbReference type="InterPro" id="IPR036962">
    <property type="entry name" value="Glyco_hydro_3_N_sf"/>
</dbReference>
<dbReference type="InterPro" id="IPR017853">
    <property type="entry name" value="GH"/>
</dbReference>
<dbReference type="Pfam" id="PF00933">
    <property type="entry name" value="Glyco_hydro_3"/>
    <property type="match status" value="1"/>
</dbReference>
<dbReference type="GO" id="GO:0004563">
    <property type="term" value="F:beta-N-acetylhexosaminidase activity"/>
    <property type="evidence" value="ECO:0007669"/>
    <property type="project" value="UniProtKB-EC"/>
</dbReference>
<evidence type="ECO:0000256" key="5">
    <source>
        <dbReference type="ARBA" id="ARBA00023295"/>
    </source>
</evidence>
<dbReference type="Gene3D" id="3.20.20.300">
    <property type="entry name" value="Glycoside hydrolase, family 3, N-terminal domain"/>
    <property type="match status" value="1"/>
</dbReference>
<keyword evidence="9" id="KW-1185">Reference proteome</keyword>
<feature type="region of interest" description="Disordered" evidence="6">
    <location>
        <begin position="252"/>
        <end position="274"/>
    </location>
</feature>
<dbReference type="PANTHER" id="PTHR30480:SF13">
    <property type="entry name" value="BETA-HEXOSAMINIDASE"/>
    <property type="match status" value="1"/>
</dbReference>
<dbReference type="InterPro" id="IPR050226">
    <property type="entry name" value="NagZ_Beta-hexosaminidase"/>
</dbReference>
<dbReference type="GO" id="GO:0009254">
    <property type="term" value="P:peptidoglycan turnover"/>
    <property type="evidence" value="ECO:0007669"/>
    <property type="project" value="TreeGrafter"/>
</dbReference>
<feature type="domain" description="Glycoside hydrolase family 3 N-terminal" evidence="7">
    <location>
        <begin position="105"/>
        <end position="400"/>
    </location>
</feature>
<dbReference type="OrthoDB" id="9805821at2"/>
<keyword evidence="4" id="KW-0378">Hydrolase</keyword>
<evidence type="ECO:0000256" key="4">
    <source>
        <dbReference type="ARBA" id="ARBA00022801"/>
    </source>
</evidence>
<dbReference type="KEGG" id="bsol:FSW04_07595"/>
<dbReference type="PANTHER" id="PTHR30480">
    <property type="entry name" value="BETA-HEXOSAMINIDASE-RELATED"/>
    <property type="match status" value="1"/>
</dbReference>
<evidence type="ECO:0000256" key="3">
    <source>
        <dbReference type="ARBA" id="ARBA00012663"/>
    </source>
</evidence>
<evidence type="ECO:0000313" key="9">
    <source>
        <dbReference type="Proteomes" id="UP000321805"/>
    </source>
</evidence>